<evidence type="ECO:0000256" key="6">
    <source>
        <dbReference type="SAM" id="MobiDB-lite"/>
    </source>
</evidence>
<dbReference type="PANTHER" id="PTHR43884">
    <property type="entry name" value="ACYL-COA DEHYDROGENASE"/>
    <property type="match status" value="1"/>
</dbReference>
<name>A0A4Y7SDU6_COPMI</name>
<dbReference type="Gene3D" id="1.20.140.10">
    <property type="entry name" value="Butyryl-CoA Dehydrogenase, subunit A, domain 3"/>
    <property type="match status" value="1"/>
</dbReference>
<evidence type="ECO:0000313" key="8">
    <source>
        <dbReference type="EMBL" id="TEB19979.1"/>
    </source>
</evidence>
<dbReference type="InterPro" id="IPR036250">
    <property type="entry name" value="AcylCo_DH-like_C"/>
</dbReference>
<keyword evidence="9" id="KW-1185">Reference proteome</keyword>
<feature type="domain" description="Acyl-CoA dehydrogenase/oxidase C-terminal" evidence="7">
    <location>
        <begin position="80"/>
        <end position="152"/>
    </location>
</feature>
<feature type="compositionally biased region" description="Basic residues" evidence="6">
    <location>
        <begin position="171"/>
        <end position="181"/>
    </location>
</feature>
<evidence type="ECO:0000256" key="4">
    <source>
        <dbReference type="ARBA" id="ARBA00022827"/>
    </source>
</evidence>
<organism evidence="8 9">
    <name type="scientific">Coprinellus micaceus</name>
    <name type="common">Glistening ink-cap mushroom</name>
    <name type="synonym">Coprinus micaceus</name>
    <dbReference type="NCBI Taxonomy" id="71717"/>
    <lineage>
        <taxon>Eukaryota</taxon>
        <taxon>Fungi</taxon>
        <taxon>Dikarya</taxon>
        <taxon>Basidiomycota</taxon>
        <taxon>Agaricomycotina</taxon>
        <taxon>Agaricomycetes</taxon>
        <taxon>Agaricomycetidae</taxon>
        <taxon>Agaricales</taxon>
        <taxon>Agaricineae</taxon>
        <taxon>Psathyrellaceae</taxon>
        <taxon>Coprinellus</taxon>
    </lineage>
</organism>
<dbReference type="InterPro" id="IPR046373">
    <property type="entry name" value="Acyl-CoA_Oxase/DH_mid-dom_sf"/>
</dbReference>
<dbReference type="InterPro" id="IPR009075">
    <property type="entry name" value="AcylCo_DH/oxidase_C"/>
</dbReference>
<evidence type="ECO:0000256" key="3">
    <source>
        <dbReference type="ARBA" id="ARBA00022630"/>
    </source>
</evidence>
<protein>
    <submittedName>
        <fullName evidence="8">Acyl-CoA dehydrogenase NM domain-like protein</fullName>
    </submittedName>
</protein>
<comment type="caution">
    <text evidence="8">The sequence shown here is derived from an EMBL/GenBank/DDBJ whole genome shotgun (WGS) entry which is preliminary data.</text>
</comment>
<gene>
    <name evidence="8" type="ORF">FA13DRAFT_1718254</name>
</gene>
<dbReference type="SUPFAM" id="SSF56645">
    <property type="entry name" value="Acyl-CoA dehydrogenase NM domain-like"/>
    <property type="match status" value="1"/>
</dbReference>
<keyword evidence="4" id="KW-0274">FAD</keyword>
<dbReference type="Proteomes" id="UP000298030">
    <property type="component" value="Unassembled WGS sequence"/>
</dbReference>
<sequence length="202" mass="22566">MELRTATVRVGPPGAEFILVFARVDLAKGYKGITCFIVPKELDVEVAKKEEKLGIRASSTCTLNFDDVKVPAENVLGRVGKGYKIAIEILNEGRIGIAAQMLGLAQGAFDTVVPYTFERKQFSQPIGTFQGMQHQMTKAAIDIETARLLTGNLGRDKEEELALRNKRRIQVQRRPVKRRRPRLYEGSRNGEVPREPGGDERD</sequence>
<accession>A0A4Y7SDU6</accession>
<dbReference type="STRING" id="71717.A0A4Y7SDU6"/>
<keyword evidence="5" id="KW-0560">Oxidoreductase</keyword>
<reference evidence="8 9" key="1">
    <citation type="journal article" date="2019" name="Nat. Ecol. Evol.">
        <title>Megaphylogeny resolves global patterns of mushroom evolution.</title>
        <authorList>
            <person name="Varga T."/>
            <person name="Krizsan K."/>
            <person name="Foldi C."/>
            <person name="Dima B."/>
            <person name="Sanchez-Garcia M."/>
            <person name="Sanchez-Ramirez S."/>
            <person name="Szollosi G.J."/>
            <person name="Szarkandi J.G."/>
            <person name="Papp V."/>
            <person name="Albert L."/>
            <person name="Andreopoulos W."/>
            <person name="Angelini C."/>
            <person name="Antonin V."/>
            <person name="Barry K.W."/>
            <person name="Bougher N.L."/>
            <person name="Buchanan P."/>
            <person name="Buyck B."/>
            <person name="Bense V."/>
            <person name="Catcheside P."/>
            <person name="Chovatia M."/>
            <person name="Cooper J."/>
            <person name="Damon W."/>
            <person name="Desjardin D."/>
            <person name="Finy P."/>
            <person name="Geml J."/>
            <person name="Haridas S."/>
            <person name="Hughes K."/>
            <person name="Justo A."/>
            <person name="Karasinski D."/>
            <person name="Kautmanova I."/>
            <person name="Kiss B."/>
            <person name="Kocsube S."/>
            <person name="Kotiranta H."/>
            <person name="LaButti K.M."/>
            <person name="Lechner B.E."/>
            <person name="Liimatainen K."/>
            <person name="Lipzen A."/>
            <person name="Lukacs Z."/>
            <person name="Mihaltcheva S."/>
            <person name="Morgado L.N."/>
            <person name="Niskanen T."/>
            <person name="Noordeloos M.E."/>
            <person name="Ohm R.A."/>
            <person name="Ortiz-Santana B."/>
            <person name="Ovrebo C."/>
            <person name="Racz N."/>
            <person name="Riley R."/>
            <person name="Savchenko A."/>
            <person name="Shiryaev A."/>
            <person name="Soop K."/>
            <person name="Spirin V."/>
            <person name="Szebenyi C."/>
            <person name="Tomsovsky M."/>
            <person name="Tulloss R.E."/>
            <person name="Uehling J."/>
            <person name="Grigoriev I.V."/>
            <person name="Vagvolgyi C."/>
            <person name="Papp T."/>
            <person name="Martin F.M."/>
            <person name="Miettinen O."/>
            <person name="Hibbett D.S."/>
            <person name="Nagy L.G."/>
        </authorList>
    </citation>
    <scope>NUCLEOTIDE SEQUENCE [LARGE SCALE GENOMIC DNA]</scope>
    <source>
        <strain evidence="8 9">FP101781</strain>
    </source>
</reference>
<dbReference type="AlphaFoldDB" id="A0A4Y7SDU6"/>
<evidence type="ECO:0000256" key="2">
    <source>
        <dbReference type="ARBA" id="ARBA00009347"/>
    </source>
</evidence>
<dbReference type="InterPro" id="IPR009100">
    <property type="entry name" value="AcylCoA_DH/oxidase_NM_dom_sf"/>
</dbReference>
<dbReference type="EMBL" id="QPFP01000161">
    <property type="protein sequence ID" value="TEB19979.1"/>
    <property type="molecule type" value="Genomic_DNA"/>
</dbReference>
<evidence type="ECO:0000256" key="5">
    <source>
        <dbReference type="ARBA" id="ARBA00023002"/>
    </source>
</evidence>
<dbReference type="SUPFAM" id="SSF47203">
    <property type="entry name" value="Acyl-CoA dehydrogenase C-terminal domain-like"/>
    <property type="match status" value="1"/>
</dbReference>
<dbReference type="PANTHER" id="PTHR43884:SF1">
    <property type="entry name" value="SHORT_BRANCHED CHAIN SPECIFIC ACYL-COA DEHYDROGENASE, MITOCHONDRIAL"/>
    <property type="match status" value="1"/>
</dbReference>
<evidence type="ECO:0000256" key="1">
    <source>
        <dbReference type="ARBA" id="ARBA00005189"/>
    </source>
</evidence>
<keyword evidence="3" id="KW-0285">Flavoprotein</keyword>
<comment type="similarity">
    <text evidence="2">Belongs to the acyl-CoA dehydrogenase family.</text>
</comment>
<comment type="pathway">
    <text evidence="1">Lipid metabolism.</text>
</comment>
<proteinExistence type="inferred from homology"/>
<dbReference type="Gene3D" id="2.40.110.10">
    <property type="entry name" value="Butyryl-CoA Dehydrogenase, subunit A, domain 2"/>
    <property type="match status" value="1"/>
</dbReference>
<evidence type="ECO:0000259" key="7">
    <source>
        <dbReference type="Pfam" id="PF00441"/>
    </source>
</evidence>
<dbReference type="GO" id="GO:0005739">
    <property type="term" value="C:mitochondrion"/>
    <property type="evidence" value="ECO:0007669"/>
    <property type="project" value="TreeGrafter"/>
</dbReference>
<dbReference type="OrthoDB" id="10262177at2759"/>
<feature type="compositionally biased region" description="Basic and acidic residues" evidence="6">
    <location>
        <begin position="191"/>
        <end position="202"/>
    </location>
</feature>
<dbReference type="Pfam" id="PF00441">
    <property type="entry name" value="Acyl-CoA_dh_1"/>
    <property type="match status" value="1"/>
</dbReference>
<feature type="region of interest" description="Disordered" evidence="6">
    <location>
        <begin position="171"/>
        <end position="202"/>
    </location>
</feature>
<evidence type="ECO:0000313" key="9">
    <source>
        <dbReference type="Proteomes" id="UP000298030"/>
    </source>
</evidence>
<dbReference type="GO" id="GO:0003995">
    <property type="term" value="F:acyl-CoA dehydrogenase activity"/>
    <property type="evidence" value="ECO:0007669"/>
    <property type="project" value="TreeGrafter"/>
</dbReference>